<evidence type="ECO:0000313" key="2">
    <source>
        <dbReference type="EMBL" id="UOO92313.1"/>
    </source>
</evidence>
<keyword evidence="1" id="KW-0732">Signal</keyword>
<protein>
    <submittedName>
        <fullName evidence="2">Sel1 repeat family protein</fullName>
    </submittedName>
</protein>
<dbReference type="RefSeq" id="WP_019959220.1">
    <property type="nucleotide sequence ID" value="NZ_CP091512.1"/>
</dbReference>
<dbReference type="InterPro" id="IPR052945">
    <property type="entry name" value="Mitotic_Regulator"/>
</dbReference>
<reference evidence="2" key="2">
    <citation type="journal article" date="2022" name="Res Sq">
        <title>Evolution of multicellular longitudinally dividing oral cavity symbionts (Neisseriaceae).</title>
        <authorList>
            <person name="Nyongesa S."/>
            <person name="Weber P."/>
            <person name="Bernet E."/>
            <person name="Pullido F."/>
            <person name="Nieckarz M."/>
            <person name="Delaby M."/>
            <person name="Nieves C."/>
            <person name="Viehboeck T."/>
            <person name="Krause N."/>
            <person name="Rivera-Millot A."/>
            <person name="Nakamura A."/>
            <person name="Vischer N."/>
            <person name="VanNieuwenhze M."/>
            <person name="Brun Y."/>
            <person name="Cava F."/>
            <person name="Bulgheresi S."/>
            <person name="Veyrier F."/>
        </authorList>
    </citation>
    <scope>NUCLEOTIDE SEQUENCE</scope>
    <source>
        <strain evidence="2">SAG 1488-6</strain>
    </source>
</reference>
<feature type="chain" id="PRO_5045660982" evidence="1">
    <location>
        <begin position="23"/>
        <end position="182"/>
    </location>
</feature>
<sequence>MQWWKRCGWIVALGLLPCTAMAWDQDCDPDFESYAEVLQKAKAGNADAQYWLGEAYFYGLNNLDEPIAEDNQAAKKWYDLAVKQNDACAIHAIGWMYDSGEGVAEDMSQAFTWYERAAKLGLSKSQFNVGVLLRDGEGVEQDFERARGWFAIAAAQGDTEAQEELSNWDATIAAILAGEDEE</sequence>
<name>A0ABY4ECH5_VITST</name>
<gene>
    <name evidence="2" type="ORF">LVJ81_11970</name>
</gene>
<dbReference type="PANTHER" id="PTHR43628:SF1">
    <property type="entry name" value="CHITIN SYNTHASE REGULATORY FACTOR 2-RELATED"/>
    <property type="match status" value="1"/>
</dbReference>
<dbReference type="SUPFAM" id="SSF81901">
    <property type="entry name" value="HCP-like"/>
    <property type="match status" value="1"/>
</dbReference>
<keyword evidence="3" id="KW-1185">Reference proteome</keyword>
<dbReference type="Gene3D" id="1.25.40.10">
    <property type="entry name" value="Tetratricopeptide repeat domain"/>
    <property type="match status" value="1"/>
</dbReference>
<dbReference type="EMBL" id="CP091512">
    <property type="protein sequence ID" value="UOO92313.1"/>
    <property type="molecule type" value="Genomic_DNA"/>
</dbReference>
<reference evidence="2" key="1">
    <citation type="submission" date="2021-12" db="EMBL/GenBank/DDBJ databases">
        <authorList>
            <person name="Veyrier F.J."/>
        </authorList>
    </citation>
    <scope>NUCLEOTIDE SEQUENCE</scope>
    <source>
        <strain evidence="2">SAG 1488-6</strain>
    </source>
</reference>
<dbReference type="InterPro" id="IPR011990">
    <property type="entry name" value="TPR-like_helical_dom_sf"/>
</dbReference>
<evidence type="ECO:0000313" key="3">
    <source>
        <dbReference type="Proteomes" id="UP000832034"/>
    </source>
</evidence>
<feature type="signal peptide" evidence="1">
    <location>
        <begin position="1"/>
        <end position="22"/>
    </location>
</feature>
<proteinExistence type="predicted"/>
<organism evidence="2 3">
    <name type="scientific">Vitreoscilla stercoraria</name>
    <dbReference type="NCBI Taxonomy" id="61"/>
    <lineage>
        <taxon>Bacteria</taxon>
        <taxon>Pseudomonadati</taxon>
        <taxon>Pseudomonadota</taxon>
        <taxon>Betaproteobacteria</taxon>
        <taxon>Neisseriales</taxon>
        <taxon>Neisseriaceae</taxon>
        <taxon>Vitreoscilla</taxon>
    </lineage>
</organism>
<dbReference type="SMART" id="SM00671">
    <property type="entry name" value="SEL1"/>
    <property type="match status" value="3"/>
</dbReference>
<dbReference type="Pfam" id="PF08238">
    <property type="entry name" value="Sel1"/>
    <property type="match status" value="3"/>
</dbReference>
<accession>A0ABY4ECH5</accession>
<evidence type="ECO:0000256" key="1">
    <source>
        <dbReference type="SAM" id="SignalP"/>
    </source>
</evidence>
<dbReference type="Proteomes" id="UP000832034">
    <property type="component" value="Chromosome"/>
</dbReference>
<dbReference type="InterPro" id="IPR006597">
    <property type="entry name" value="Sel1-like"/>
</dbReference>
<dbReference type="PANTHER" id="PTHR43628">
    <property type="entry name" value="ACTIVATOR OF C KINASE PROTEIN 1-RELATED"/>
    <property type="match status" value="1"/>
</dbReference>